<reference evidence="1 2" key="1">
    <citation type="journal article" date="2017" name="Genome Med.">
        <title>A novel Ruminococcus gnavus clade enriched in inflammatory bowel disease patients.</title>
        <authorList>
            <person name="Hall A.B."/>
            <person name="Yassour M."/>
            <person name="Sauk J."/>
            <person name="Garner A."/>
            <person name="Jiang X."/>
            <person name="Arthur T."/>
            <person name="Lagoudas G.K."/>
            <person name="Vatanen T."/>
            <person name="Fornelos N."/>
            <person name="Wilson R."/>
            <person name="Bertha M."/>
            <person name="Cohen M."/>
            <person name="Garber J."/>
            <person name="Khalili H."/>
            <person name="Gevers D."/>
            <person name="Ananthakrishnan A.N."/>
            <person name="Kugathasan S."/>
            <person name="Lander E.S."/>
            <person name="Blainey P."/>
            <person name="Vlamakis H."/>
            <person name="Xavier R.J."/>
            <person name="Huttenhower C."/>
        </authorList>
    </citation>
    <scope>NUCLEOTIDE SEQUENCE [LARGE SCALE GENOMIC DNA]</scope>
    <source>
        <strain evidence="1 2">RJX1125</strain>
    </source>
</reference>
<evidence type="ECO:0008006" key="3">
    <source>
        <dbReference type="Google" id="ProtNLM"/>
    </source>
</evidence>
<evidence type="ECO:0000313" key="2">
    <source>
        <dbReference type="Proteomes" id="UP000235093"/>
    </source>
</evidence>
<accession>A0A2N5PMP1</accession>
<dbReference type="RefSeq" id="WP_066730790.1">
    <property type="nucleotide sequence ID" value="NZ_NIHT01000006.1"/>
</dbReference>
<protein>
    <recommendedName>
        <fullName evidence="3">DNA-binding protein</fullName>
    </recommendedName>
</protein>
<evidence type="ECO:0000313" key="1">
    <source>
        <dbReference type="EMBL" id="PLT76374.1"/>
    </source>
</evidence>
<organism evidence="1 2">
    <name type="scientific">Mediterraneibacter gnavus</name>
    <name type="common">Ruminococcus gnavus</name>
    <dbReference type="NCBI Taxonomy" id="33038"/>
    <lineage>
        <taxon>Bacteria</taxon>
        <taxon>Bacillati</taxon>
        <taxon>Bacillota</taxon>
        <taxon>Clostridia</taxon>
        <taxon>Lachnospirales</taxon>
        <taxon>Lachnospiraceae</taxon>
        <taxon>Mediterraneibacter</taxon>
    </lineage>
</organism>
<comment type="caution">
    <text evidence="1">The sequence shown here is derived from an EMBL/GenBank/DDBJ whole genome shotgun (WGS) entry which is preliminary data.</text>
</comment>
<proteinExistence type="predicted"/>
<gene>
    <name evidence="1" type="ORF">CDL23_04985</name>
</gene>
<dbReference type="AlphaFoldDB" id="A0A2N5PMP1"/>
<dbReference type="Proteomes" id="UP000235093">
    <property type="component" value="Unassembled WGS sequence"/>
</dbReference>
<dbReference type="EMBL" id="NIHT01000006">
    <property type="protein sequence ID" value="PLT76374.1"/>
    <property type="molecule type" value="Genomic_DNA"/>
</dbReference>
<name>A0A2N5PMP1_MEDGN</name>
<sequence length="59" mass="6845">MKNRLTVKKVAELMGASEWFIRRGLQQGLFPWGYAVKTSSKYTYWISPIKFTECTGIKV</sequence>